<evidence type="ECO:0000313" key="5">
    <source>
        <dbReference type="Proteomes" id="UP000636800"/>
    </source>
</evidence>
<dbReference type="SMART" id="SM00856">
    <property type="entry name" value="PMEI"/>
    <property type="match status" value="1"/>
</dbReference>
<comment type="caution">
    <text evidence="4">The sequence shown here is derived from an EMBL/GenBank/DDBJ whole genome shotgun (WGS) entry which is preliminary data.</text>
</comment>
<dbReference type="InterPro" id="IPR006501">
    <property type="entry name" value="Pectinesterase_inhib_dom"/>
</dbReference>
<dbReference type="GO" id="GO:0004857">
    <property type="term" value="F:enzyme inhibitor activity"/>
    <property type="evidence" value="ECO:0007669"/>
    <property type="project" value="InterPro"/>
</dbReference>
<evidence type="ECO:0000259" key="3">
    <source>
        <dbReference type="SMART" id="SM00856"/>
    </source>
</evidence>
<dbReference type="EMBL" id="JADCNL010000004">
    <property type="protein sequence ID" value="KAG0485445.1"/>
    <property type="molecule type" value="Genomic_DNA"/>
</dbReference>
<evidence type="ECO:0000256" key="2">
    <source>
        <dbReference type="SAM" id="SignalP"/>
    </source>
</evidence>
<dbReference type="Proteomes" id="UP000636800">
    <property type="component" value="Unassembled WGS sequence"/>
</dbReference>
<gene>
    <name evidence="4" type="ORF">HPP92_009524</name>
</gene>
<dbReference type="PANTHER" id="PTHR31080:SF274">
    <property type="entry name" value="PECTINESTERASE_PECTINESTERASE INHIBITOR 26"/>
    <property type="match status" value="1"/>
</dbReference>
<dbReference type="AlphaFoldDB" id="A0A835RCJ3"/>
<dbReference type="Gene3D" id="1.20.140.40">
    <property type="entry name" value="Invertase/pectin methylesterase inhibitor family protein"/>
    <property type="match status" value="1"/>
</dbReference>
<name>A0A835RCJ3_VANPL</name>
<dbReference type="InterPro" id="IPR035513">
    <property type="entry name" value="Invertase/methylesterase_inhib"/>
</dbReference>
<organism evidence="4 5">
    <name type="scientific">Vanilla planifolia</name>
    <name type="common">Vanilla</name>
    <dbReference type="NCBI Taxonomy" id="51239"/>
    <lineage>
        <taxon>Eukaryota</taxon>
        <taxon>Viridiplantae</taxon>
        <taxon>Streptophyta</taxon>
        <taxon>Embryophyta</taxon>
        <taxon>Tracheophyta</taxon>
        <taxon>Spermatophyta</taxon>
        <taxon>Magnoliopsida</taxon>
        <taxon>Liliopsida</taxon>
        <taxon>Asparagales</taxon>
        <taxon>Orchidaceae</taxon>
        <taxon>Vanilloideae</taxon>
        <taxon>Vanilleae</taxon>
        <taxon>Vanilla</taxon>
    </lineage>
</organism>
<dbReference type="InterPro" id="IPR051955">
    <property type="entry name" value="PME_Inhibitor"/>
</dbReference>
<proteinExistence type="predicted"/>
<dbReference type="NCBIfam" id="TIGR01614">
    <property type="entry name" value="PME_inhib"/>
    <property type="match status" value="1"/>
</dbReference>
<keyword evidence="5" id="KW-1185">Reference proteome</keyword>
<sequence>MASSSSLASFLLLLLLLLTCNPANAGLTSAALCLHSDTPALCLRISAHLSAATPVKLTESAIRAALFVAERARVKAASLSRSPKLNAQQRANLGTCVSSYGDVVDGLADAARLLGTARTRADVMNYLSAASFGVTACEDAFRETPRESFPLARVNRTLRKYVSNALAIGDQLSLQW</sequence>
<evidence type="ECO:0000256" key="1">
    <source>
        <dbReference type="ARBA" id="ARBA00022729"/>
    </source>
</evidence>
<feature type="signal peptide" evidence="2">
    <location>
        <begin position="1"/>
        <end position="25"/>
    </location>
</feature>
<dbReference type="SUPFAM" id="SSF101148">
    <property type="entry name" value="Plant invertase/pectin methylesterase inhibitor"/>
    <property type="match status" value="1"/>
</dbReference>
<protein>
    <recommendedName>
        <fullName evidence="3">Pectinesterase inhibitor domain-containing protein</fullName>
    </recommendedName>
</protein>
<keyword evidence="1 2" id="KW-0732">Signal</keyword>
<feature type="domain" description="Pectinesterase inhibitor" evidence="3">
    <location>
        <begin position="23"/>
        <end position="168"/>
    </location>
</feature>
<dbReference type="PANTHER" id="PTHR31080">
    <property type="entry name" value="PECTINESTERASE INHIBITOR-LIKE"/>
    <property type="match status" value="1"/>
</dbReference>
<accession>A0A835RCJ3</accession>
<dbReference type="CDD" id="cd15800">
    <property type="entry name" value="PMEI-like_2"/>
    <property type="match status" value="1"/>
</dbReference>
<dbReference type="Pfam" id="PF04043">
    <property type="entry name" value="PMEI"/>
    <property type="match status" value="1"/>
</dbReference>
<reference evidence="4 5" key="1">
    <citation type="journal article" date="2020" name="Nat. Food">
        <title>A phased Vanilla planifolia genome enables genetic improvement of flavour and production.</title>
        <authorList>
            <person name="Hasing T."/>
            <person name="Tang H."/>
            <person name="Brym M."/>
            <person name="Khazi F."/>
            <person name="Huang T."/>
            <person name="Chambers A.H."/>
        </authorList>
    </citation>
    <scope>NUCLEOTIDE SEQUENCE [LARGE SCALE GENOMIC DNA]</scope>
    <source>
        <tissue evidence="4">Leaf</tissue>
    </source>
</reference>
<feature type="chain" id="PRO_5032578335" description="Pectinesterase inhibitor domain-containing protein" evidence="2">
    <location>
        <begin position="26"/>
        <end position="176"/>
    </location>
</feature>
<evidence type="ECO:0000313" key="4">
    <source>
        <dbReference type="EMBL" id="KAG0485445.1"/>
    </source>
</evidence>